<accession>A0A316W021</accession>
<dbReference type="RefSeq" id="XP_025370346.1">
    <property type="nucleotide sequence ID" value="XM_025517816.1"/>
</dbReference>
<evidence type="ECO:0000313" key="2">
    <source>
        <dbReference type="Proteomes" id="UP000245783"/>
    </source>
</evidence>
<dbReference type="GeneID" id="37039686"/>
<proteinExistence type="predicted"/>
<evidence type="ECO:0000313" key="1">
    <source>
        <dbReference type="EMBL" id="PWN43186.1"/>
    </source>
</evidence>
<protein>
    <submittedName>
        <fullName evidence="1">Uncharacterized protein</fullName>
    </submittedName>
</protein>
<sequence length="103" mass="11260">MHHRRTAPCTQANSPPRVMTATRVRISPPSTMLPTSDFESVLDMCLFSDVRCTTMLNVAQILCPNLTSQQHKRAPRCCGGLAQRGRADFSARKPAPGPAVLKV</sequence>
<name>A0A316W021_9BASI</name>
<dbReference type="Proteomes" id="UP000245783">
    <property type="component" value="Unassembled WGS sequence"/>
</dbReference>
<gene>
    <name evidence="1" type="ORF">IE81DRAFT_99311</name>
</gene>
<dbReference type="AlphaFoldDB" id="A0A316W021"/>
<reference evidence="1 2" key="1">
    <citation type="journal article" date="2018" name="Mol. Biol. Evol.">
        <title>Broad Genomic Sampling Reveals a Smut Pathogenic Ancestry of the Fungal Clade Ustilaginomycotina.</title>
        <authorList>
            <person name="Kijpornyongpan T."/>
            <person name="Mondo S.J."/>
            <person name="Barry K."/>
            <person name="Sandor L."/>
            <person name="Lee J."/>
            <person name="Lipzen A."/>
            <person name="Pangilinan J."/>
            <person name="LaButti K."/>
            <person name="Hainaut M."/>
            <person name="Henrissat B."/>
            <person name="Grigoriev I.V."/>
            <person name="Spatafora J.W."/>
            <person name="Aime M.C."/>
        </authorList>
    </citation>
    <scope>NUCLEOTIDE SEQUENCE [LARGE SCALE GENOMIC DNA]</scope>
    <source>
        <strain evidence="1 2">MCA 4658</strain>
    </source>
</reference>
<dbReference type="EMBL" id="KZ819372">
    <property type="protein sequence ID" value="PWN43186.1"/>
    <property type="molecule type" value="Genomic_DNA"/>
</dbReference>
<organism evidence="1 2">
    <name type="scientific">Ceraceosorus guamensis</name>
    <dbReference type="NCBI Taxonomy" id="1522189"/>
    <lineage>
        <taxon>Eukaryota</taxon>
        <taxon>Fungi</taxon>
        <taxon>Dikarya</taxon>
        <taxon>Basidiomycota</taxon>
        <taxon>Ustilaginomycotina</taxon>
        <taxon>Exobasidiomycetes</taxon>
        <taxon>Ceraceosorales</taxon>
        <taxon>Ceraceosoraceae</taxon>
        <taxon>Ceraceosorus</taxon>
    </lineage>
</organism>
<keyword evidence="2" id="KW-1185">Reference proteome</keyword>
<dbReference type="InParanoid" id="A0A316W021"/>